<dbReference type="Gene3D" id="4.10.410.40">
    <property type="match status" value="1"/>
</dbReference>
<protein>
    <recommendedName>
        <fullName evidence="3">Phage major tail protein</fullName>
    </recommendedName>
</protein>
<dbReference type="HOGENOM" id="CLU_136204_1_0_5"/>
<comment type="caution">
    <text evidence="1">The sequence shown here is derived from an EMBL/GenBank/DDBJ whole genome shotgun (WGS) entry which is preliminary data.</text>
</comment>
<organism evidence="1 2">
    <name type="scientific">Salipiger mucosus DSM 16094</name>
    <dbReference type="NCBI Taxonomy" id="1123237"/>
    <lineage>
        <taxon>Bacteria</taxon>
        <taxon>Pseudomonadati</taxon>
        <taxon>Pseudomonadota</taxon>
        <taxon>Alphaproteobacteria</taxon>
        <taxon>Rhodobacterales</taxon>
        <taxon>Roseobacteraceae</taxon>
        <taxon>Salipiger</taxon>
    </lineage>
</organism>
<reference evidence="2" key="1">
    <citation type="journal article" date="2014" name="Stand. Genomic Sci.">
        <title>Genome sequence of the exopolysaccharide-producing Salipiger mucosus type strain (DSM 16094(T)), a moderately halophilic member of the Roseobacter clade.</title>
        <authorList>
            <person name="Riedel T."/>
            <person name="Spring S."/>
            <person name="Fiebig A."/>
            <person name="Petersen J."/>
            <person name="Kyrpides N.C."/>
            <person name="Goker M."/>
            <person name="Klenk H.P."/>
        </authorList>
    </citation>
    <scope>NUCLEOTIDE SEQUENCE [LARGE SCALE GENOMIC DNA]</scope>
    <source>
        <strain evidence="2">DSM 16094</strain>
    </source>
</reference>
<keyword evidence="2" id="KW-1185">Reference proteome</keyword>
<dbReference type="EMBL" id="APVH01000009">
    <property type="protein sequence ID" value="EPX85381.1"/>
    <property type="molecule type" value="Genomic_DNA"/>
</dbReference>
<dbReference type="Proteomes" id="UP000015347">
    <property type="component" value="Unassembled WGS sequence"/>
</dbReference>
<evidence type="ECO:0008006" key="3">
    <source>
        <dbReference type="Google" id="ProtNLM"/>
    </source>
</evidence>
<sequence length="160" mass="17049">MPVFATAGAKLSIGSALAAKTADFVASDFDSETWTQIKELESLGSFGDTAQEITFESISDLRTKRFKGTRSAGTMEVVCGIDYADAGQLAAIAAEKTDDNYAFKLEFDDAPEGGTPSERYFVAMVGGASEQLDTANNVMKLNLTLWINSNVVRVNAAEAV</sequence>
<dbReference type="eggNOG" id="ENOG502ZT41">
    <property type="taxonomic scope" value="Bacteria"/>
</dbReference>
<dbReference type="RefSeq" id="WP_020041311.1">
    <property type="nucleotide sequence ID" value="NZ_KE557273.1"/>
</dbReference>
<dbReference type="AlphaFoldDB" id="S9QVD8"/>
<proteinExistence type="predicted"/>
<dbReference type="STRING" id="1123237.Salmuc_02761"/>
<evidence type="ECO:0000313" key="2">
    <source>
        <dbReference type="Proteomes" id="UP000015347"/>
    </source>
</evidence>
<gene>
    <name evidence="1" type="ORF">Salmuc_02761</name>
</gene>
<dbReference type="OrthoDB" id="6976379at2"/>
<evidence type="ECO:0000313" key="1">
    <source>
        <dbReference type="EMBL" id="EPX85381.1"/>
    </source>
</evidence>
<accession>S9QVD8</accession>
<name>S9QVD8_9RHOB</name>